<dbReference type="Gene3D" id="1.20.5.170">
    <property type="match status" value="1"/>
</dbReference>
<feature type="region of interest" description="Disordered" evidence="7">
    <location>
        <begin position="262"/>
        <end position="303"/>
    </location>
</feature>
<dbReference type="InterPro" id="IPR004827">
    <property type="entry name" value="bZIP"/>
</dbReference>
<dbReference type="PANTHER" id="PTHR11988">
    <property type="entry name" value="THYROTROPH EMBRYONIC FACTOR RELATED"/>
    <property type="match status" value="1"/>
</dbReference>
<keyword evidence="6" id="KW-0175">Coiled coil</keyword>
<name>A0A4S2KXX0_OPIFE</name>
<evidence type="ECO:0000256" key="5">
    <source>
        <dbReference type="ARBA" id="ARBA00023242"/>
    </source>
</evidence>
<dbReference type="CDD" id="cd14695">
    <property type="entry name" value="bZIP_HLF"/>
    <property type="match status" value="1"/>
</dbReference>
<dbReference type="OrthoDB" id="6022300at2759"/>
<gene>
    <name evidence="9" type="ORF">CRM22_010540</name>
</gene>
<evidence type="ECO:0000256" key="4">
    <source>
        <dbReference type="ARBA" id="ARBA00023163"/>
    </source>
</evidence>
<reference evidence="9 10" key="1">
    <citation type="journal article" date="2019" name="BMC Genomics">
        <title>New insights from Opisthorchis felineus genome: update on genomics of the epidemiologically important liver flukes.</title>
        <authorList>
            <person name="Ershov N.I."/>
            <person name="Mordvinov V.A."/>
            <person name="Prokhortchouk E.B."/>
            <person name="Pakharukova M.Y."/>
            <person name="Gunbin K.V."/>
            <person name="Ustyantsev K."/>
            <person name="Genaev M.A."/>
            <person name="Blinov A.G."/>
            <person name="Mazur A."/>
            <person name="Boulygina E."/>
            <person name="Tsygankova S."/>
            <person name="Khrameeva E."/>
            <person name="Chekanov N."/>
            <person name="Fan G."/>
            <person name="Xiao A."/>
            <person name="Zhang H."/>
            <person name="Xu X."/>
            <person name="Yang H."/>
            <person name="Solovyev V."/>
            <person name="Lee S.M."/>
            <person name="Liu X."/>
            <person name="Afonnikov D.A."/>
            <person name="Skryabin K.G."/>
        </authorList>
    </citation>
    <scope>NUCLEOTIDE SEQUENCE [LARGE SCALE GENOMIC DNA]</scope>
    <source>
        <strain evidence="9">AK-0245</strain>
        <tissue evidence="9">Whole organism</tissue>
    </source>
</reference>
<feature type="compositionally biased region" description="Polar residues" evidence="7">
    <location>
        <begin position="200"/>
        <end position="209"/>
    </location>
</feature>
<dbReference type="PROSITE" id="PS50217">
    <property type="entry name" value="BZIP"/>
    <property type="match status" value="1"/>
</dbReference>
<evidence type="ECO:0000256" key="6">
    <source>
        <dbReference type="SAM" id="Coils"/>
    </source>
</evidence>
<dbReference type="EMBL" id="SJOL01009900">
    <property type="protein sequence ID" value="TGZ54890.1"/>
    <property type="molecule type" value="Genomic_DNA"/>
</dbReference>
<dbReference type="SMART" id="SM00338">
    <property type="entry name" value="BRLZ"/>
    <property type="match status" value="1"/>
</dbReference>
<keyword evidence="3" id="KW-0238">DNA-binding</keyword>
<evidence type="ECO:0000256" key="2">
    <source>
        <dbReference type="ARBA" id="ARBA00023015"/>
    </source>
</evidence>
<feature type="compositionally biased region" description="Basic and acidic residues" evidence="7">
    <location>
        <begin position="290"/>
        <end position="303"/>
    </location>
</feature>
<accession>A0A4S2KXX0</accession>
<feature type="coiled-coil region" evidence="6">
    <location>
        <begin position="361"/>
        <end position="392"/>
    </location>
</feature>
<protein>
    <recommendedName>
        <fullName evidence="8">BZIP domain-containing protein</fullName>
    </recommendedName>
</protein>
<feature type="domain" description="BZIP" evidence="8">
    <location>
        <begin position="340"/>
        <end position="398"/>
    </location>
</feature>
<dbReference type="InterPro" id="IPR046347">
    <property type="entry name" value="bZIP_sf"/>
</dbReference>
<proteinExistence type="predicted"/>
<dbReference type="InterPro" id="IPR040223">
    <property type="entry name" value="PAR_bZIP"/>
</dbReference>
<keyword evidence="2" id="KW-0805">Transcription regulation</keyword>
<keyword evidence="10" id="KW-1185">Reference proteome</keyword>
<evidence type="ECO:0000256" key="3">
    <source>
        <dbReference type="ARBA" id="ARBA00023125"/>
    </source>
</evidence>
<organism evidence="9 10">
    <name type="scientific">Opisthorchis felineus</name>
    <dbReference type="NCBI Taxonomy" id="147828"/>
    <lineage>
        <taxon>Eukaryota</taxon>
        <taxon>Metazoa</taxon>
        <taxon>Spiralia</taxon>
        <taxon>Lophotrochozoa</taxon>
        <taxon>Platyhelminthes</taxon>
        <taxon>Trematoda</taxon>
        <taxon>Digenea</taxon>
        <taxon>Opisthorchiida</taxon>
        <taxon>Opisthorchiata</taxon>
        <taxon>Opisthorchiidae</taxon>
        <taxon>Opisthorchis</taxon>
    </lineage>
</organism>
<dbReference type="GO" id="GO:0005634">
    <property type="term" value="C:nucleus"/>
    <property type="evidence" value="ECO:0007669"/>
    <property type="project" value="UniProtKB-SubCell"/>
</dbReference>
<evidence type="ECO:0000256" key="7">
    <source>
        <dbReference type="SAM" id="MobiDB-lite"/>
    </source>
</evidence>
<evidence type="ECO:0000259" key="8">
    <source>
        <dbReference type="PROSITE" id="PS50217"/>
    </source>
</evidence>
<keyword evidence="5" id="KW-0539">Nucleus</keyword>
<feature type="region of interest" description="Disordered" evidence="7">
    <location>
        <begin position="148"/>
        <end position="209"/>
    </location>
</feature>
<dbReference type="GO" id="GO:0000981">
    <property type="term" value="F:DNA-binding transcription factor activity, RNA polymerase II-specific"/>
    <property type="evidence" value="ECO:0007669"/>
    <property type="project" value="TreeGrafter"/>
</dbReference>
<dbReference type="PANTHER" id="PTHR11988:SF27">
    <property type="entry name" value="GH27708P"/>
    <property type="match status" value="1"/>
</dbReference>
<dbReference type="STRING" id="147828.A0A4S2KXX0"/>
<dbReference type="Pfam" id="PF07716">
    <property type="entry name" value="bZIP_2"/>
    <property type="match status" value="1"/>
</dbReference>
<dbReference type="SUPFAM" id="SSF57959">
    <property type="entry name" value="Leucine zipper domain"/>
    <property type="match status" value="1"/>
</dbReference>
<evidence type="ECO:0000313" key="10">
    <source>
        <dbReference type="Proteomes" id="UP000308267"/>
    </source>
</evidence>
<comment type="caution">
    <text evidence="9">The sequence shown here is derived from an EMBL/GenBank/DDBJ whole genome shotgun (WGS) entry which is preliminary data.</text>
</comment>
<dbReference type="Proteomes" id="UP000308267">
    <property type="component" value="Unassembled WGS sequence"/>
</dbReference>
<dbReference type="AlphaFoldDB" id="A0A4S2KXX0"/>
<dbReference type="GO" id="GO:0000978">
    <property type="term" value="F:RNA polymerase II cis-regulatory region sequence-specific DNA binding"/>
    <property type="evidence" value="ECO:0007669"/>
    <property type="project" value="TreeGrafter"/>
</dbReference>
<evidence type="ECO:0000256" key="1">
    <source>
        <dbReference type="ARBA" id="ARBA00004123"/>
    </source>
</evidence>
<keyword evidence="4" id="KW-0804">Transcription</keyword>
<comment type="subcellular location">
    <subcellularLocation>
        <location evidence="1">Nucleus</location>
    </subcellularLocation>
</comment>
<evidence type="ECO:0000313" key="9">
    <source>
        <dbReference type="EMBL" id="TGZ54890.1"/>
    </source>
</evidence>
<sequence>MGSLPCLFLNPTGPPRVASTLSLPYTGIRPSQINVLSPAAFQHLGLSNFPSTGLPTTSLTRSLLSISTLHDATSHMNSPRLRATSCQPLNRTINCFTEPRLFFPESLHDNAQPLDLTLKQSADLKGQATTDSQVHQDPGTLHPVSPCSEHISDTANHSTPPVASVRKDGKTMVQQLDKGSSRRRRKTMSSCTVKSLYPPSITQGNNPQSTVSEDAYKMFRGRTVVERALLSTVSDNEEYVAVSNGDDETSPSFVTVHLLRPRRSQSANEDRFANGKYTDSETTEFSSISKDSKPTESRDSLKDDTNLIKTSRVVREKADSSVCNPRMRRFPEMTPKEVKDETYWEKRVKNNEAARRSRRARKTKETKLREYAEKLEKANAKLLGEIEMLKSEVCRLKSSKLDAKDE</sequence>